<dbReference type="InterPro" id="IPR023393">
    <property type="entry name" value="START-like_dom_sf"/>
</dbReference>
<reference evidence="2 3" key="4">
    <citation type="journal article" date="2020" name="Sci. Rep.">
        <title>beta-carboline chemical signals induce reveromycin production through a LuxR family regulator in Streptomyces sp. SN-593.</title>
        <authorList>
            <person name="Panthee S."/>
            <person name="Kito N."/>
            <person name="Hayashi T."/>
            <person name="Shimizu T."/>
            <person name="Ishikawa J."/>
            <person name="Hamamoto H."/>
            <person name="Osada H."/>
            <person name="Takahashi S."/>
        </authorList>
    </citation>
    <scope>NUCLEOTIDE SEQUENCE [LARGE SCALE GENOMIC DNA]</scope>
    <source>
        <strain evidence="2 3">SN-593</strain>
    </source>
</reference>
<dbReference type="PANTHER" id="PTHR38588">
    <property type="entry name" value="BLL0334 PROTEIN"/>
    <property type="match status" value="1"/>
</dbReference>
<dbReference type="Gene3D" id="3.30.530.20">
    <property type="match status" value="1"/>
</dbReference>
<evidence type="ECO:0000313" key="3">
    <source>
        <dbReference type="Proteomes" id="UP000595703"/>
    </source>
</evidence>
<sequence length="262" mass="26517">MITIKEEIDVPSPRSRVWEVVSNPSDVVSCIAGAELGEAHDDGSFDGALVIKFGAIRVRFAARITLDLDPGEYEGRLSARGGDGQGATRFRGEATFRVVEGADPGSARVLMNGEVTLSGKLASLVESGAGVVVSRMTKDFTAKLIAKCGTPAAADLPPAAEQPAPVAASTGAPAGETAPATTADPTAADPAPVSAPVPAPAPAGPLRRCLAWLARVFGRRQDPPGSGPATPGAGAPNPPHTHDASHPTQQTEEVGSGNAPAQ</sequence>
<dbReference type="EMBL" id="AP018365">
    <property type="protein sequence ID" value="BBB01264.1"/>
    <property type="molecule type" value="Genomic_DNA"/>
</dbReference>
<keyword evidence="3" id="KW-1185">Reference proteome</keyword>
<feature type="compositionally biased region" description="Low complexity" evidence="1">
    <location>
        <begin position="157"/>
        <end position="192"/>
    </location>
</feature>
<reference evidence="2 3" key="2">
    <citation type="journal article" date="2011" name="J. Antibiot.">
        <title>Furaquinocins I and J: novel polyketide isoprenoid hybrid compounds from Streptomyces reveromyceticus SN-593.</title>
        <authorList>
            <person name="Panthee S."/>
            <person name="Takahashi S."/>
            <person name="Takagi H."/>
            <person name="Nogawa T."/>
            <person name="Oowada E."/>
            <person name="Uramoto M."/>
            <person name="Osada H."/>
        </authorList>
    </citation>
    <scope>NUCLEOTIDE SEQUENCE [LARGE SCALE GENOMIC DNA]</scope>
    <source>
        <strain evidence="2 3">SN-593</strain>
    </source>
</reference>
<accession>A0A7U3VRY4</accession>
<evidence type="ECO:0000313" key="2">
    <source>
        <dbReference type="EMBL" id="BBB01264.1"/>
    </source>
</evidence>
<reference evidence="2 3" key="1">
    <citation type="journal article" date="2010" name="J. Bacteriol.">
        <title>Biochemical characterization of a novel indole prenyltransferase from Streptomyces sp. SN-593.</title>
        <authorList>
            <person name="Takahashi S."/>
            <person name="Takagi H."/>
            <person name="Toyoda A."/>
            <person name="Uramoto M."/>
            <person name="Nogawa T."/>
            <person name="Ueki M."/>
            <person name="Sakaki Y."/>
            <person name="Osada H."/>
        </authorList>
    </citation>
    <scope>NUCLEOTIDE SEQUENCE [LARGE SCALE GENOMIC DNA]</scope>
    <source>
        <strain evidence="2 3">SN-593</strain>
    </source>
</reference>
<dbReference type="InterPro" id="IPR010419">
    <property type="entry name" value="CO_DH_gsu"/>
</dbReference>
<feature type="compositionally biased region" description="Pro residues" evidence="1">
    <location>
        <begin position="193"/>
        <end position="203"/>
    </location>
</feature>
<dbReference type="PANTHER" id="PTHR38588:SF1">
    <property type="entry name" value="BLL0334 PROTEIN"/>
    <property type="match status" value="1"/>
</dbReference>
<dbReference type="Proteomes" id="UP000595703">
    <property type="component" value="Chromosome"/>
</dbReference>
<dbReference type="RefSeq" id="WP_202237180.1">
    <property type="nucleotide sequence ID" value="NZ_AP018365.1"/>
</dbReference>
<feature type="region of interest" description="Disordered" evidence="1">
    <location>
        <begin position="218"/>
        <end position="262"/>
    </location>
</feature>
<feature type="region of interest" description="Disordered" evidence="1">
    <location>
        <begin position="156"/>
        <end position="203"/>
    </location>
</feature>
<feature type="compositionally biased region" description="Low complexity" evidence="1">
    <location>
        <begin position="223"/>
        <end position="235"/>
    </location>
</feature>
<dbReference type="SUPFAM" id="SSF55961">
    <property type="entry name" value="Bet v1-like"/>
    <property type="match status" value="1"/>
</dbReference>
<evidence type="ECO:0008006" key="4">
    <source>
        <dbReference type="Google" id="ProtNLM"/>
    </source>
</evidence>
<dbReference type="AlphaFoldDB" id="A0A7U3VRY4"/>
<dbReference type="Pfam" id="PF06240">
    <property type="entry name" value="COXG"/>
    <property type="match status" value="1"/>
</dbReference>
<gene>
    <name evidence="2" type="ORF">RVR_8580</name>
</gene>
<proteinExistence type="predicted"/>
<protein>
    <recommendedName>
        <fullName evidence="4">Carbon monoxide dehydrogenase</fullName>
    </recommendedName>
</protein>
<organism evidence="2 3">
    <name type="scientific">Actinacidiphila reveromycinica</name>
    <dbReference type="NCBI Taxonomy" id="659352"/>
    <lineage>
        <taxon>Bacteria</taxon>
        <taxon>Bacillati</taxon>
        <taxon>Actinomycetota</taxon>
        <taxon>Actinomycetes</taxon>
        <taxon>Kitasatosporales</taxon>
        <taxon>Streptomycetaceae</taxon>
        <taxon>Actinacidiphila</taxon>
    </lineage>
</organism>
<reference evidence="2 3" key="3">
    <citation type="journal article" date="2011" name="Nat. Chem. Biol.">
        <title>Reveromycin A biosynthesis uses RevG and RevJ for stereospecific spiroacetal formation.</title>
        <authorList>
            <person name="Takahashi S."/>
            <person name="Toyoda A."/>
            <person name="Sekiyama Y."/>
            <person name="Takagi H."/>
            <person name="Nogawa T."/>
            <person name="Uramoto M."/>
            <person name="Suzuki R."/>
            <person name="Koshino H."/>
            <person name="Kumano T."/>
            <person name="Panthee S."/>
            <person name="Dairi T."/>
            <person name="Ishikawa J."/>
            <person name="Ikeda H."/>
            <person name="Sakaki Y."/>
            <person name="Osada H."/>
        </authorList>
    </citation>
    <scope>NUCLEOTIDE SEQUENCE [LARGE SCALE GENOMIC DNA]</scope>
    <source>
        <strain evidence="2 3">SN-593</strain>
    </source>
</reference>
<dbReference type="KEGG" id="arev:RVR_8580"/>
<name>A0A7U3VRY4_9ACTN</name>
<evidence type="ECO:0000256" key="1">
    <source>
        <dbReference type="SAM" id="MobiDB-lite"/>
    </source>
</evidence>
<feature type="compositionally biased region" description="Polar residues" evidence="1">
    <location>
        <begin position="246"/>
        <end position="262"/>
    </location>
</feature>